<evidence type="ECO:0000256" key="1">
    <source>
        <dbReference type="SAM" id="MobiDB-lite"/>
    </source>
</evidence>
<feature type="compositionally biased region" description="Polar residues" evidence="1">
    <location>
        <begin position="1"/>
        <end position="24"/>
    </location>
</feature>
<accession>A0AA37P9I4</accession>
<sequence>MSTTRNNDNPGQSASPVHPSTPNATLPCDYADLQSQIPPTPDHLIATVAQNLGDSPRGQPMRVYLPDGIAAPSLPPVPAPSRFRDVDPHPLRSPWPAEPNTNFGPLNNSPRCPHQDVFPCFCRRNTDRRGLACQRCRFDHCSVYCLLQRGSVEELECVLVAELARERGAQQFEQELRFALAAARLREAAPADPAELQRIAEAGLIELERLDFAAADRHGTDSA</sequence>
<dbReference type="RefSeq" id="XP_049130482.1">
    <property type="nucleotide sequence ID" value="XM_049274525.1"/>
</dbReference>
<evidence type="ECO:0000313" key="3">
    <source>
        <dbReference type="Proteomes" id="UP001055115"/>
    </source>
</evidence>
<proteinExistence type="predicted"/>
<comment type="caution">
    <text evidence="2">The sequence shown here is derived from an EMBL/GenBank/DDBJ whole genome shotgun (WGS) entry which is preliminary data.</text>
</comment>
<protein>
    <submittedName>
        <fullName evidence="2">Uncharacterized protein</fullName>
    </submittedName>
</protein>
<feature type="region of interest" description="Disordered" evidence="1">
    <location>
        <begin position="1"/>
        <end position="39"/>
    </location>
</feature>
<dbReference type="EMBL" id="BQXU01000022">
    <property type="protein sequence ID" value="GKT48132.1"/>
    <property type="molecule type" value="Genomic_DNA"/>
</dbReference>
<name>A0AA37P9I4_9PEZI</name>
<dbReference type="Proteomes" id="UP001055115">
    <property type="component" value="Unassembled WGS sequence"/>
</dbReference>
<keyword evidence="3" id="KW-1185">Reference proteome</keyword>
<dbReference type="GeneID" id="73329115"/>
<dbReference type="AlphaFoldDB" id="A0AA37P9I4"/>
<reference evidence="2 3" key="1">
    <citation type="submission" date="2022-03" db="EMBL/GenBank/DDBJ databases">
        <title>Genome data of Colletotrichum spp.</title>
        <authorList>
            <person name="Utami Y.D."/>
            <person name="Hiruma K."/>
        </authorList>
    </citation>
    <scope>NUCLEOTIDE SEQUENCE [LARGE SCALE GENOMIC DNA]</scope>
    <source>
        <strain evidence="2 3">MAFF 239500</strain>
    </source>
</reference>
<evidence type="ECO:0000313" key="2">
    <source>
        <dbReference type="EMBL" id="GKT48132.1"/>
    </source>
</evidence>
<organism evidence="2 3">
    <name type="scientific">Colletotrichum spaethianum</name>
    <dbReference type="NCBI Taxonomy" id="700344"/>
    <lineage>
        <taxon>Eukaryota</taxon>
        <taxon>Fungi</taxon>
        <taxon>Dikarya</taxon>
        <taxon>Ascomycota</taxon>
        <taxon>Pezizomycotina</taxon>
        <taxon>Sordariomycetes</taxon>
        <taxon>Hypocreomycetidae</taxon>
        <taxon>Glomerellales</taxon>
        <taxon>Glomerellaceae</taxon>
        <taxon>Colletotrichum</taxon>
        <taxon>Colletotrichum spaethianum species complex</taxon>
    </lineage>
</organism>
<gene>
    <name evidence="2" type="ORF">ColSpa_08313</name>
</gene>